<protein>
    <recommendedName>
        <fullName evidence="8">Rho-GAP domain-containing protein</fullName>
    </recommendedName>
</protein>
<dbReference type="InterPro" id="IPR050729">
    <property type="entry name" value="Rho-GAP"/>
</dbReference>
<dbReference type="GO" id="GO:0007165">
    <property type="term" value="P:signal transduction"/>
    <property type="evidence" value="ECO:0007669"/>
    <property type="project" value="InterPro"/>
</dbReference>
<keyword evidence="2" id="KW-0175">Coiled coil</keyword>
<dbReference type="PROSITE" id="PS50238">
    <property type="entry name" value="RHOGAP"/>
    <property type="match status" value="1"/>
</dbReference>
<feature type="region of interest" description="Disordered" evidence="3">
    <location>
        <begin position="1"/>
        <end position="89"/>
    </location>
</feature>
<dbReference type="Proteomes" id="UP000054270">
    <property type="component" value="Unassembled WGS sequence"/>
</dbReference>
<gene>
    <name evidence="6" type="ORF">HYPSUDRAFT_145511</name>
</gene>
<dbReference type="SUPFAM" id="SSF48350">
    <property type="entry name" value="GTPase activation domain, GAP"/>
    <property type="match status" value="1"/>
</dbReference>
<dbReference type="InterPro" id="IPR027267">
    <property type="entry name" value="AH/BAR_dom_sf"/>
</dbReference>
<dbReference type="Gene3D" id="1.20.1270.60">
    <property type="entry name" value="Arfaptin homology (AH) domain/BAR domain"/>
    <property type="match status" value="1"/>
</dbReference>
<dbReference type="Gene3D" id="1.10.555.10">
    <property type="entry name" value="Rho GTPase activation protein"/>
    <property type="match status" value="1"/>
</dbReference>
<feature type="compositionally biased region" description="Polar residues" evidence="3">
    <location>
        <begin position="1"/>
        <end position="15"/>
    </location>
</feature>
<dbReference type="EMBL" id="KN817594">
    <property type="protein sequence ID" value="KJA18040.1"/>
    <property type="molecule type" value="Genomic_DNA"/>
</dbReference>
<keyword evidence="7" id="KW-1185">Reference proteome</keyword>
<accession>A0A0D2PCN3</accession>
<feature type="domain" description="F-BAR" evidence="5">
    <location>
        <begin position="105"/>
        <end position="405"/>
    </location>
</feature>
<feature type="domain" description="Rho-GAP" evidence="4">
    <location>
        <begin position="470"/>
        <end position="655"/>
    </location>
</feature>
<dbReference type="PANTHER" id="PTHR23176:SF134">
    <property type="entry name" value="RHO-TYPE GTPASE-ACTIVATING PROTEIN"/>
    <property type="match status" value="1"/>
</dbReference>
<dbReference type="InterPro" id="IPR008936">
    <property type="entry name" value="Rho_GTPase_activation_prot"/>
</dbReference>
<evidence type="ECO:0000313" key="7">
    <source>
        <dbReference type="Proteomes" id="UP000054270"/>
    </source>
</evidence>
<proteinExistence type="predicted"/>
<dbReference type="InterPro" id="IPR000198">
    <property type="entry name" value="RhoGAP_dom"/>
</dbReference>
<dbReference type="PROSITE" id="PS51741">
    <property type="entry name" value="F_BAR"/>
    <property type="match status" value="1"/>
</dbReference>
<dbReference type="InterPro" id="IPR001060">
    <property type="entry name" value="FCH_dom"/>
</dbReference>
<reference evidence="7" key="1">
    <citation type="submission" date="2014-04" db="EMBL/GenBank/DDBJ databases">
        <title>Evolutionary Origins and Diversification of the Mycorrhizal Mutualists.</title>
        <authorList>
            <consortium name="DOE Joint Genome Institute"/>
            <consortium name="Mycorrhizal Genomics Consortium"/>
            <person name="Kohler A."/>
            <person name="Kuo A."/>
            <person name="Nagy L.G."/>
            <person name="Floudas D."/>
            <person name="Copeland A."/>
            <person name="Barry K.W."/>
            <person name="Cichocki N."/>
            <person name="Veneault-Fourrey C."/>
            <person name="LaButti K."/>
            <person name="Lindquist E.A."/>
            <person name="Lipzen A."/>
            <person name="Lundell T."/>
            <person name="Morin E."/>
            <person name="Murat C."/>
            <person name="Riley R."/>
            <person name="Ohm R."/>
            <person name="Sun H."/>
            <person name="Tunlid A."/>
            <person name="Henrissat B."/>
            <person name="Grigoriev I.V."/>
            <person name="Hibbett D.S."/>
            <person name="Martin F."/>
        </authorList>
    </citation>
    <scope>NUCLEOTIDE SEQUENCE [LARGE SCALE GENOMIC DNA]</scope>
    <source>
        <strain evidence="7">FD-334 SS-4</strain>
    </source>
</reference>
<dbReference type="STRING" id="945553.A0A0D2PCN3"/>
<dbReference type="SUPFAM" id="SSF103657">
    <property type="entry name" value="BAR/IMD domain-like"/>
    <property type="match status" value="1"/>
</dbReference>
<name>A0A0D2PCN3_HYPSF</name>
<dbReference type="OMA" id="DSGWQAR"/>
<evidence type="ECO:0000313" key="6">
    <source>
        <dbReference type="EMBL" id="KJA18040.1"/>
    </source>
</evidence>
<feature type="region of interest" description="Disordered" evidence="3">
    <location>
        <begin position="418"/>
        <end position="441"/>
    </location>
</feature>
<dbReference type="SMART" id="SM00055">
    <property type="entry name" value="FCH"/>
    <property type="match status" value="1"/>
</dbReference>
<dbReference type="InterPro" id="IPR031160">
    <property type="entry name" value="F_BAR_dom"/>
</dbReference>
<evidence type="ECO:0000256" key="2">
    <source>
        <dbReference type="PROSITE-ProRule" id="PRU01077"/>
    </source>
</evidence>
<dbReference type="Pfam" id="PF00611">
    <property type="entry name" value="FCH"/>
    <property type="match status" value="1"/>
</dbReference>
<dbReference type="AlphaFoldDB" id="A0A0D2PCN3"/>
<dbReference type="CDD" id="cd07652">
    <property type="entry name" value="F-BAR_Rgd1"/>
    <property type="match status" value="1"/>
</dbReference>
<sequence length="718" mass="79835">MAEDGYTSSTAFESSDNSDRHSHSAAAATYGRPSFQSLDSVEESSSAGAHLSSTSPQPRSSSESYSRAPSDAHGKTPRGQPWRDSSDRRDTLATIHSGAPSLVEPTFDENILRALCELDCGVPLLLDRIKQGMVSCREASVFFKKRAMIEEEYGKTLQKLARSTSDVYALNDGKAGTFVSAWQSSMKIHESMADNRLRFAQRLNEMSEELGTLVKEVDKNRKQTKDLATRYERALQESEGVTEKCKNRLDFTSEELERVLLQKEGESFKDNGMANRPGGGAGGKRAIGKAVAKGGLLLKGKNPGNIQRQEDDIRQRLSTASDQYRKAVTETQGMRQEYFNFQLPRILRALKECADEVDLGTQYHLTRYAFLFESIVLSDGSTLVPPGEEGLGLKATIETIDNRGDFKTYMQNYAFARGSAPPRGPRREGPSDEGFLPPLPTFNEKTHTAVSPTANGINGIQDKGRPTFGVDLAEQMLRDNVEIPPIMTKCCEAIEKYGIRNQGIYRVSGTTSKVANLRTRLEKDMEAVDLDAPEWAGDINNVASVLKMWLRELPDPLLTNTLHQGFIDAAKIDIDRLRHIRLHERVNELPDPNYATLKYFLGHLHRINQHAAENAMSMQNLAIVFGPTLFGLHTSANGQGGVMSDTTFQNMVRAFSLIVASCRYSCMRRMNCRRSRRFSTTIRISLSTNQSELVLCRPRARRTPDSLSLPASDTPDII</sequence>
<dbReference type="SMART" id="SM00324">
    <property type="entry name" value="RhoGAP"/>
    <property type="match status" value="1"/>
</dbReference>
<dbReference type="OrthoDB" id="79452at2759"/>
<dbReference type="GO" id="GO:0005096">
    <property type="term" value="F:GTPase activator activity"/>
    <property type="evidence" value="ECO:0007669"/>
    <property type="project" value="UniProtKB-KW"/>
</dbReference>
<evidence type="ECO:0000256" key="1">
    <source>
        <dbReference type="ARBA" id="ARBA00022468"/>
    </source>
</evidence>
<evidence type="ECO:0000256" key="3">
    <source>
        <dbReference type="SAM" id="MobiDB-lite"/>
    </source>
</evidence>
<organism evidence="6 7">
    <name type="scientific">Hypholoma sublateritium (strain FD-334 SS-4)</name>
    <dbReference type="NCBI Taxonomy" id="945553"/>
    <lineage>
        <taxon>Eukaryota</taxon>
        <taxon>Fungi</taxon>
        <taxon>Dikarya</taxon>
        <taxon>Basidiomycota</taxon>
        <taxon>Agaricomycotina</taxon>
        <taxon>Agaricomycetes</taxon>
        <taxon>Agaricomycetidae</taxon>
        <taxon>Agaricales</taxon>
        <taxon>Agaricineae</taxon>
        <taxon>Strophariaceae</taxon>
        <taxon>Hypholoma</taxon>
    </lineage>
</organism>
<dbReference type="PANTHER" id="PTHR23176">
    <property type="entry name" value="RHO/RAC/CDC GTPASE-ACTIVATING PROTEIN"/>
    <property type="match status" value="1"/>
</dbReference>
<evidence type="ECO:0000259" key="5">
    <source>
        <dbReference type="PROSITE" id="PS51741"/>
    </source>
</evidence>
<keyword evidence="1" id="KW-0343">GTPase activation</keyword>
<dbReference type="Pfam" id="PF00620">
    <property type="entry name" value="RhoGAP"/>
    <property type="match status" value="1"/>
</dbReference>
<evidence type="ECO:0008006" key="8">
    <source>
        <dbReference type="Google" id="ProtNLM"/>
    </source>
</evidence>
<evidence type="ECO:0000259" key="4">
    <source>
        <dbReference type="PROSITE" id="PS50238"/>
    </source>
</evidence>
<feature type="compositionally biased region" description="Low complexity" evidence="3">
    <location>
        <begin position="44"/>
        <end position="69"/>
    </location>
</feature>
<dbReference type="GO" id="GO:0005737">
    <property type="term" value="C:cytoplasm"/>
    <property type="evidence" value="ECO:0007669"/>
    <property type="project" value="TreeGrafter"/>
</dbReference>